<feature type="binding site" evidence="11">
    <location>
        <position position="163"/>
    </location>
    <ligand>
        <name>Mn(2+)</name>
        <dbReference type="ChEBI" id="CHEBI:29035"/>
    </ligand>
</feature>
<feature type="binding site" evidence="11">
    <location>
        <position position="119"/>
    </location>
    <ligand>
        <name>Mn(2+)</name>
        <dbReference type="ChEBI" id="CHEBI:29035"/>
    </ligand>
</feature>
<dbReference type="Gene3D" id="2.60.120.10">
    <property type="entry name" value="Jelly Rolls"/>
    <property type="match status" value="1"/>
</dbReference>
<dbReference type="GO" id="GO:0009506">
    <property type="term" value="C:plasmodesma"/>
    <property type="evidence" value="ECO:0007669"/>
    <property type="project" value="UniProtKB-ARBA"/>
</dbReference>
<evidence type="ECO:0000313" key="16">
    <source>
        <dbReference type="Proteomes" id="UP001346149"/>
    </source>
</evidence>
<dbReference type="PRINTS" id="PR00325">
    <property type="entry name" value="GERMIN"/>
</dbReference>
<dbReference type="GO" id="GO:2000280">
    <property type="term" value="P:regulation of root development"/>
    <property type="evidence" value="ECO:0007669"/>
    <property type="project" value="UniProtKB-ARBA"/>
</dbReference>
<dbReference type="AlphaFoldDB" id="A0AAN7QAR3"/>
<evidence type="ECO:0000256" key="10">
    <source>
        <dbReference type="PIRSR" id="PIRSR601929-1"/>
    </source>
</evidence>
<comment type="similarity">
    <text evidence="2 13">Belongs to the germin family.</text>
</comment>
<dbReference type="InterPro" id="IPR001929">
    <property type="entry name" value="Germin"/>
</dbReference>
<dbReference type="GO" id="GO:0048046">
    <property type="term" value="C:apoplast"/>
    <property type="evidence" value="ECO:0007669"/>
    <property type="project" value="UniProtKB-SubCell"/>
</dbReference>
<evidence type="ECO:0000256" key="9">
    <source>
        <dbReference type="ARBA" id="ARBA00023211"/>
    </source>
</evidence>
<dbReference type="CDD" id="cd02241">
    <property type="entry name" value="cupin_OxOx"/>
    <property type="match status" value="1"/>
</dbReference>
<keyword evidence="4 13" id="KW-0964">Secreted</keyword>
<feature type="chain" id="PRO_5042670389" description="Germin-like protein" evidence="13">
    <location>
        <begin position="29"/>
        <end position="243"/>
    </location>
</feature>
<dbReference type="InterPro" id="IPR011051">
    <property type="entry name" value="RmlC_Cupin_sf"/>
</dbReference>
<feature type="signal peptide" evidence="13">
    <location>
        <begin position="1"/>
        <end position="28"/>
    </location>
</feature>
<evidence type="ECO:0000256" key="8">
    <source>
        <dbReference type="ARBA" id="ARBA00023180"/>
    </source>
</evidence>
<evidence type="ECO:0000256" key="13">
    <source>
        <dbReference type="RuleBase" id="RU366015"/>
    </source>
</evidence>
<dbReference type="PANTHER" id="PTHR31238">
    <property type="entry name" value="GERMIN-LIKE PROTEIN SUBFAMILY 3 MEMBER 3"/>
    <property type="match status" value="1"/>
</dbReference>
<keyword evidence="16" id="KW-1185">Reference proteome</keyword>
<protein>
    <recommendedName>
        <fullName evidence="13">Germin-like protein</fullName>
    </recommendedName>
</protein>
<dbReference type="InterPro" id="IPR014710">
    <property type="entry name" value="RmlC-like_jellyroll"/>
</dbReference>
<keyword evidence="7 12" id="KW-1015">Disulfide bond</keyword>
<dbReference type="SMART" id="SM00835">
    <property type="entry name" value="Cupin_1"/>
    <property type="match status" value="1"/>
</dbReference>
<evidence type="ECO:0000256" key="3">
    <source>
        <dbReference type="ARBA" id="ARBA00022523"/>
    </source>
</evidence>
<keyword evidence="9 10" id="KW-0464">Manganese</keyword>
<evidence type="ECO:0000313" key="15">
    <source>
        <dbReference type="EMBL" id="KAK4762542.1"/>
    </source>
</evidence>
<keyword evidence="3 13" id="KW-0052">Apoplast</keyword>
<dbReference type="SUPFAM" id="SSF51182">
    <property type="entry name" value="RmlC-like cupins"/>
    <property type="match status" value="1"/>
</dbReference>
<proteinExistence type="inferred from homology"/>
<dbReference type="InterPro" id="IPR019780">
    <property type="entry name" value="Germin_Mn-BS"/>
</dbReference>
<evidence type="ECO:0000259" key="14">
    <source>
        <dbReference type="SMART" id="SM00835"/>
    </source>
</evidence>
<sequence>MMMKTGTRPPPLIYGILALAVLSRWAMTDPDPLQDYCIANTTSSSSSMTMNEIPCINPASATASHFATSALSKPGNTGNRFGFNVTLANTANLPGLNTMGLTLARVDIAPQGVVPPHSHPRASEVTTCLKGYIHVGFVDASNRLYTQILRPGDSFVFPRGLIHYLYNSDYRTPALAMSGLNSQNPGTQIASLATFASNPEIPEQVLEKAFKITGQDIARIHNNLGGSWMEFSSQDDKSLLGRI</sequence>
<dbReference type="EMBL" id="JAXQNO010000024">
    <property type="protein sequence ID" value="KAK4762542.1"/>
    <property type="molecule type" value="Genomic_DNA"/>
</dbReference>
<feature type="binding site" evidence="10">
    <location>
        <position position="119"/>
    </location>
    <ligand>
        <name>oxalate</name>
        <dbReference type="ChEBI" id="CHEBI:30623"/>
    </ligand>
</feature>
<comment type="subcellular location">
    <subcellularLocation>
        <location evidence="1 13">Secreted</location>
        <location evidence="1 13">Extracellular space</location>
        <location evidence="1 13">Apoplast</location>
    </subcellularLocation>
</comment>
<dbReference type="GO" id="GO:0010497">
    <property type="term" value="P:plasmodesmata-mediated intercellular transport"/>
    <property type="evidence" value="ECO:0007669"/>
    <property type="project" value="UniProtKB-ARBA"/>
</dbReference>
<dbReference type="GO" id="GO:0030145">
    <property type="term" value="F:manganese ion binding"/>
    <property type="evidence" value="ECO:0007669"/>
    <property type="project" value="UniProtKB-UniRule"/>
</dbReference>
<evidence type="ECO:0000256" key="4">
    <source>
        <dbReference type="ARBA" id="ARBA00022525"/>
    </source>
</evidence>
<dbReference type="FunFam" id="2.60.120.10:FF:000025">
    <property type="entry name" value="germin-like protein subfamily 2 member 1"/>
    <property type="match status" value="1"/>
</dbReference>
<keyword evidence="5 10" id="KW-0479">Metal-binding</keyword>
<accession>A0AAN7QAR3</accession>
<keyword evidence="6 13" id="KW-0732">Signal</keyword>
<name>A0AAN7QAR3_TRANT</name>
<dbReference type="InterPro" id="IPR006045">
    <property type="entry name" value="Cupin_1"/>
</dbReference>
<comment type="caution">
    <text evidence="15">The sequence shown here is derived from an EMBL/GenBank/DDBJ whole genome shotgun (WGS) entry which is preliminary data.</text>
</comment>
<evidence type="ECO:0000256" key="6">
    <source>
        <dbReference type="ARBA" id="ARBA00022729"/>
    </source>
</evidence>
<feature type="binding site" evidence="10">
    <location>
        <position position="124"/>
    </location>
    <ligand>
        <name>oxalate</name>
        <dbReference type="ChEBI" id="CHEBI:30623"/>
    </ligand>
</feature>
<organism evidence="15 16">
    <name type="scientific">Trapa natans</name>
    <name type="common">Water chestnut</name>
    <dbReference type="NCBI Taxonomy" id="22666"/>
    <lineage>
        <taxon>Eukaryota</taxon>
        <taxon>Viridiplantae</taxon>
        <taxon>Streptophyta</taxon>
        <taxon>Embryophyta</taxon>
        <taxon>Tracheophyta</taxon>
        <taxon>Spermatophyta</taxon>
        <taxon>Magnoliopsida</taxon>
        <taxon>eudicotyledons</taxon>
        <taxon>Gunneridae</taxon>
        <taxon>Pentapetalae</taxon>
        <taxon>rosids</taxon>
        <taxon>malvids</taxon>
        <taxon>Myrtales</taxon>
        <taxon>Lythraceae</taxon>
        <taxon>Trapa</taxon>
    </lineage>
</organism>
<dbReference type="PROSITE" id="PS00725">
    <property type="entry name" value="GERMIN"/>
    <property type="match status" value="1"/>
</dbReference>
<feature type="disulfide bond" evidence="12">
    <location>
        <begin position="37"/>
        <end position="55"/>
    </location>
</feature>
<evidence type="ECO:0000256" key="12">
    <source>
        <dbReference type="PIRSR" id="PIRSR601929-3"/>
    </source>
</evidence>
<evidence type="ECO:0000256" key="7">
    <source>
        <dbReference type="ARBA" id="ARBA00023157"/>
    </source>
</evidence>
<evidence type="ECO:0000256" key="11">
    <source>
        <dbReference type="PIRSR" id="PIRSR601929-2"/>
    </source>
</evidence>
<feature type="domain" description="Cupin type-1" evidence="14">
    <location>
        <begin position="69"/>
        <end position="218"/>
    </location>
</feature>
<dbReference type="Proteomes" id="UP001346149">
    <property type="component" value="Unassembled WGS sequence"/>
</dbReference>
<evidence type="ECO:0000256" key="2">
    <source>
        <dbReference type="ARBA" id="ARBA00007456"/>
    </source>
</evidence>
<reference evidence="15 16" key="1">
    <citation type="journal article" date="2023" name="Hortic Res">
        <title>Pangenome of water caltrop reveals structural variations and asymmetric subgenome divergence after allopolyploidization.</title>
        <authorList>
            <person name="Zhang X."/>
            <person name="Chen Y."/>
            <person name="Wang L."/>
            <person name="Yuan Y."/>
            <person name="Fang M."/>
            <person name="Shi L."/>
            <person name="Lu R."/>
            <person name="Comes H.P."/>
            <person name="Ma Y."/>
            <person name="Chen Y."/>
            <person name="Huang G."/>
            <person name="Zhou Y."/>
            <person name="Zheng Z."/>
            <person name="Qiu Y."/>
        </authorList>
    </citation>
    <scope>NUCLEOTIDE SEQUENCE [LARGE SCALE GENOMIC DNA]</scope>
    <source>
        <strain evidence="15">F231</strain>
    </source>
</reference>
<keyword evidence="8" id="KW-0325">Glycoprotein</keyword>
<evidence type="ECO:0000256" key="1">
    <source>
        <dbReference type="ARBA" id="ARBA00004271"/>
    </source>
</evidence>
<gene>
    <name evidence="15" type="ORF">SAY86_008310</name>
</gene>
<dbReference type="Pfam" id="PF00190">
    <property type="entry name" value="Cupin_1"/>
    <property type="match status" value="1"/>
</dbReference>
<feature type="binding site" evidence="11">
    <location>
        <position position="124"/>
    </location>
    <ligand>
        <name>Mn(2+)</name>
        <dbReference type="ChEBI" id="CHEBI:29035"/>
    </ligand>
</feature>
<evidence type="ECO:0000256" key="5">
    <source>
        <dbReference type="ARBA" id="ARBA00022723"/>
    </source>
</evidence>
<feature type="binding site" evidence="11">
    <location>
        <position position="117"/>
    </location>
    <ligand>
        <name>Mn(2+)</name>
        <dbReference type="ChEBI" id="CHEBI:29035"/>
    </ligand>
</feature>